<dbReference type="Pfam" id="PF03631">
    <property type="entry name" value="Virul_fac_BrkB"/>
    <property type="match status" value="1"/>
</dbReference>
<dbReference type="Proteomes" id="UP000011717">
    <property type="component" value="Unassembled WGS sequence"/>
</dbReference>
<dbReference type="RefSeq" id="WP_008601746.1">
    <property type="nucleotide sequence ID" value="NZ_AMRV01000004.1"/>
</dbReference>
<evidence type="ECO:0000256" key="6">
    <source>
        <dbReference type="SAM" id="Phobius"/>
    </source>
</evidence>
<evidence type="ECO:0000256" key="5">
    <source>
        <dbReference type="ARBA" id="ARBA00023136"/>
    </source>
</evidence>
<evidence type="ECO:0000256" key="4">
    <source>
        <dbReference type="ARBA" id="ARBA00022989"/>
    </source>
</evidence>
<evidence type="ECO:0000256" key="2">
    <source>
        <dbReference type="ARBA" id="ARBA00022475"/>
    </source>
</evidence>
<comment type="subcellular location">
    <subcellularLocation>
        <location evidence="1">Cell membrane</location>
        <topology evidence="1">Multi-pass membrane protein</topology>
    </subcellularLocation>
</comment>
<feature type="transmembrane region" description="Helical" evidence="6">
    <location>
        <begin position="185"/>
        <end position="206"/>
    </location>
</feature>
<gene>
    <name evidence="7" type="ORF">C725_1636</name>
</gene>
<protein>
    <submittedName>
        <fullName evidence="7">Inner membrane protein YihY, formerly thought to be RNase BN</fullName>
    </submittedName>
</protein>
<feature type="transmembrane region" description="Helical" evidence="6">
    <location>
        <begin position="259"/>
        <end position="283"/>
    </location>
</feature>
<dbReference type="GO" id="GO:0005886">
    <property type="term" value="C:plasma membrane"/>
    <property type="evidence" value="ECO:0007669"/>
    <property type="project" value="UniProtKB-SubCell"/>
</dbReference>
<keyword evidence="2" id="KW-1003">Cell membrane</keyword>
<proteinExistence type="predicted"/>
<feature type="transmembrane region" description="Helical" evidence="6">
    <location>
        <begin position="218"/>
        <end position="239"/>
    </location>
</feature>
<dbReference type="PANTHER" id="PTHR30213:SF0">
    <property type="entry name" value="UPF0761 MEMBRANE PROTEIN YIHY"/>
    <property type="match status" value="1"/>
</dbReference>
<keyword evidence="8" id="KW-1185">Reference proteome</keyword>
<keyword evidence="5 6" id="KW-0472">Membrane</keyword>
<keyword evidence="3 6" id="KW-0812">Transmembrane</keyword>
<feature type="transmembrane region" description="Helical" evidence="6">
    <location>
        <begin position="102"/>
        <end position="121"/>
    </location>
</feature>
<feature type="transmembrane region" description="Helical" evidence="6">
    <location>
        <begin position="142"/>
        <end position="165"/>
    </location>
</feature>
<sequence length="298" mass="32382">MGEFQDSARVAARSARRPLTVLKRVAAGVFDTGMIHAGNLAFLSLLTLFPFFVIIGATAGFFGRSGDGLRAIRTFLETTPPRVADLLAEPIGALLRSTSGTFLTFSILVALWTTASYVETIRLMLYNAYGFKAVRPIWQRRLLSFGIIIGSVVLMLLAFTVQFILAGVEEFALRLLPGVSTALISSVRLGPIAALFVALYLLFFSLTPREYRAGWPKWPGALATTAVWIGATNLLPWFLANFSNTDRFYGPLAGVMVTLIFFFVVGLGFVIGAHLNAALALAAQDDVETMETKTEKDG</sequence>
<dbReference type="EMBL" id="AMRV01000004">
    <property type="protein sequence ID" value="EMD83038.1"/>
    <property type="molecule type" value="Genomic_DNA"/>
</dbReference>
<keyword evidence="4 6" id="KW-1133">Transmembrane helix</keyword>
<reference evidence="7 8" key="1">
    <citation type="journal article" date="2013" name="Genome Announc.">
        <title>Draft Genome Sequence of Strain JLT2015T, Belonging to the Family Sphingomonadaceae of the Alphaproteobacteria.</title>
        <authorList>
            <person name="Tang K."/>
            <person name="Liu K."/>
            <person name="Li S."/>
            <person name="Jiao N."/>
        </authorList>
    </citation>
    <scope>NUCLEOTIDE SEQUENCE [LARGE SCALE GENOMIC DNA]</scope>
    <source>
        <strain evidence="7 8">JLT2015</strain>
    </source>
</reference>
<evidence type="ECO:0000313" key="7">
    <source>
        <dbReference type="EMBL" id="EMD83038.1"/>
    </source>
</evidence>
<dbReference type="AlphaFoldDB" id="M2U4X2"/>
<dbReference type="PIRSF" id="PIRSF035875">
    <property type="entry name" value="RNase_BN"/>
    <property type="match status" value="1"/>
</dbReference>
<accession>M2U4X2</accession>
<evidence type="ECO:0000256" key="1">
    <source>
        <dbReference type="ARBA" id="ARBA00004651"/>
    </source>
</evidence>
<feature type="transmembrane region" description="Helical" evidence="6">
    <location>
        <begin position="40"/>
        <end position="62"/>
    </location>
</feature>
<organism evidence="7 8">
    <name type="scientific">Pacificimonas flava</name>
    <dbReference type="NCBI Taxonomy" id="1234595"/>
    <lineage>
        <taxon>Bacteria</taxon>
        <taxon>Pseudomonadati</taxon>
        <taxon>Pseudomonadota</taxon>
        <taxon>Alphaproteobacteria</taxon>
        <taxon>Sphingomonadales</taxon>
        <taxon>Sphingosinicellaceae</taxon>
        <taxon>Pacificimonas</taxon>
    </lineage>
</organism>
<evidence type="ECO:0000256" key="3">
    <source>
        <dbReference type="ARBA" id="ARBA00022692"/>
    </source>
</evidence>
<dbReference type="InterPro" id="IPR017039">
    <property type="entry name" value="Virul_fac_BrkB"/>
</dbReference>
<comment type="caution">
    <text evidence="7">The sequence shown here is derived from an EMBL/GenBank/DDBJ whole genome shotgun (WGS) entry which is preliminary data.</text>
</comment>
<name>M2U4X2_9SPHN</name>
<evidence type="ECO:0000313" key="8">
    <source>
        <dbReference type="Proteomes" id="UP000011717"/>
    </source>
</evidence>
<dbReference type="PANTHER" id="PTHR30213">
    <property type="entry name" value="INNER MEMBRANE PROTEIN YHJD"/>
    <property type="match status" value="1"/>
</dbReference>